<accession>A0A8J2YPG3</accession>
<dbReference type="InterPro" id="IPR050356">
    <property type="entry name" value="SulA_CellDiv_inhibitor"/>
</dbReference>
<dbReference type="PANTHER" id="PTHR35369:SF2">
    <property type="entry name" value="BLR3025 PROTEIN"/>
    <property type="match status" value="1"/>
</dbReference>
<dbReference type="Proteomes" id="UP000646365">
    <property type="component" value="Unassembled WGS sequence"/>
</dbReference>
<sequence>MRRVVSAYLPTWPTDRLRRTLRHSAPPTDRPFATALHDGRRRIVAAVDMAARAEGLAPGMALAHARMLVPELVVEDADPAADLAGLHRLAVWCQRLYSPLTSSDPPDGIWLDVSGATHLWGSEKTLLVDLRDRLGRAGLRARVALADTPGAAHGIARHGREPIAVVATGDSLAATRGLPVVALRLPPDVVSGLRRLGFETIADLMKVPRSNLALRFGSDLGRRLDQLSGLMFETLDPVMAPEAIMRRVPFVEPISTADAIKVGIERLVGLVRDDLDRRGLGARRLDLICERVDGEKQAVRAGMARPSRDPKHLIRLLEQQVERIDPGYGIEAMVLAVPLADPLRPEIIGSMVHREPDVRDVAALVDTLSNRLGAEKLFRAAPVESDIPDRSWRSVPPLSPPTGVSWPVDLLRPSRLLAPPEMIETTALLPDHPPAMFSWRGDRYRIGRVDGPERIFGEWWRADREVWTVRDYFAIEDELGARYWIFRTGIDNAARWFMHGLF</sequence>
<evidence type="ECO:0000313" key="4">
    <source>
        <dbReference type="Proteomes" id="UP000646365"/>
    </source>
</evidence>
<keyword evidence="1" id="KW-0227">DNA damage</keyword>
<gene>
    <name evidence="3" type="ORF">GCM10011611_02520</name>
</gene>
<reference evidence="3" key="1">
    <citation type="journal article" date="2014" name="Int. J. Syst. Evol. Microbiol.">
        <title>Complete genome sequence of Corynebacterium casei LMG S-19264T (=DSM 44701T), isolated from a smear-ripened cheese.</title>
        <authorList>
            <consortium name="US DOE Joint Genome Institute (JGI-PGF)"/>
            <person name="Walter F."/>
            <person name="Albersmeier A."/>
            <person name="Kalinowski J."/>
            <person name="Ruckert C."/>
        </authorList>
    </citation>
    <scope>NUCLEOTIDE SEQUENCE</scope>
    <source>
        <strain evidence="3">CGMCC 1.15725</strain>
    </source>
</reference>
<keyword evidence="4" id="KW-1185">Reference proteome</keyword>
<reference evidence="3" key="2">
    <citation type="submission" date="2020-09" db="EMBL/GenBank/DDBJ databases">
        <authorList>
            <person name="Sun Q."/>
            <person name="Zhou Y."/>
        </authorList>
    </citation>
    <scope>NUCLEOTIDE SEQUENCE</scope>
    <source>
        <strain evidence="3">CGMCC 1.15725</strain>
    </source>
</reference>
<dbReference type="SUPFAM" id="SSF56672">
    <property type="entry name" value="DNA/RNA polymerases"/>
    <property type="match status" value="1"/>
</dbReference>
<evidence type="ECO:0000313" key="3">
    <source>
        <dbReference type="EMBL" id="GGF00420.1"/>
    </source>
</evidence>
<proteinExistence type="predicted"/>
<feature type="domain" description="UmuC" evidence="2">
    <location>
        <begin position="31"/>
        <end position="152"/>
    </location>
</feature>
<organism evidence="3 4">
    <name type="scientific">Aliidongia dinghuensis</name>
    <dbReference type="NCBI Taxonomy" id="1867774"/>
    <lineage>
        <taxon>Bacteria</taxon>
        <taxon>Pseudomonadati</taxon>
        <taxon>Pseudomonadota</taxon>
        <taxon>Alphaproteobacteria</taxon>
        <taxon>Rhodospirillales</taxon>
        <taxon>Dongiaceae</taxon>
        <taxon>Aliidongia</taxon>
    </lineage>
</organism>
<dbReference type="InterPro" id="IPR001126">
    <property type="entry name" value="UmuC"/>
</dbReference>
<dbReference type="EMBL" id="BMJQ01000001">
    <property type="protein sequence ID" value="GGF00420.1"/>
    <property type="molecule type" value="Genomic_DNA"/>
</dbReference>
<dbReference type="RefSeq" id="WP_189041611.1">
    <property type="nucleotide sequence ID" value="NZ_BMJQ01000001.1"/>
</dbReference>
<protein>
    <submittedName>
        <fullName evidence="3">Nucleotidyltransferase</fullName>
    </submittedName>
</protein>
<evidence type="ECO:0000256" key="1">
    <source>
        <dbReference type="ARBA" id="ARBA00022763"/>
    </source>
</evidence>
<dbReference type="CDD" id="cd03468">
    <property type="entry name" value="PolY_like"/>
    <property type="match status" value="1"/>
</dbReference>
<dbReference type="InterPro" id="IPR043502">
    <property type="entry name" value="DNA/RNA_pol_sf"/>
</dbReference>
<dbReference type="PANTHER" id="PTHR35369">
    <property type="entry name" value="BLR3025 PROTEIN-RELATED"/>
    <property type="match status" value="1"/>
</dbReference>
<dbReference type="AlphaFoldDB" id="A0A8J2YPG3"/>
<name>A0A8J2YPG3_9PROT</name>
<dbReference type="GO" id="GO:0006281">
    <property type="term" value="P:DNA repair"/>
    <property type="evidence" value="ECO:0007669"/>
    <property type="project" value="InterPro"/>
</dbReference>
<evidence type="ECO:0000259" key="2">
    <source>
        <dbReference type="Pfam" id="PF00817"/>
    </source>
</evidence>
<dbReference type="Pfam" id="PF00817">
    <property type="entry name" value="IMS"/>
    <property type="match status" value="1"/>
</dbReference>
<comment type="caution">
    <text evidence="3">The sequence shown here is derived from an EMBL/GenBank/DDBJ whole genome shotgun (WGS) entry which is preliminary data.</text>
</comment>